<keyword evidence="4" id="KW-1185">Reference proteome</keyword>
<dbReference type="EMBL" id="CALNXJ010000129">
    <property type="protein sequence ID" value="CAH3166136.1"/>
    <property type="molecule type" value="Genomic_DNA"/>
</dbReference>
<organism evidence="3 4">
    <name type="scientific">Pocillopora meandrina</name>
    <dbReference type="NCBI Taxonomy" id="46732"/>
    <lineage>
        <taxon>Eukaryota</taxon>
        <taxon>Metazoa</taxon>
        <taxon>Cnidaria</taxon>
        <taxon>Anthozoa</taxon>
        <taxon>Hexacorallia</taxon>
        <taxon>Scleractinia</taxon>
        <taxon>Astrocoeniina</taxon>
        <taxon>Pocilloporidae</taxon>
        <taxon>Pocillopora</taxon>
    </lineage>
</organism>
<evidence type="ECO:0000313" key="4">
    <source>
        <dbReference type="Proteomes" id="UP001159428"/>
    </source>
</evidence>
<feature type="transmembrane region" description="Helical" evidence="2">
    <location>
        <begin position="231"/>
        <end position="248"/>
    </location>
</feature>
<evidence type="ECO:0000256" key="1">
    <source>
        <dbReference type="SAM" id="MobiDB-lite"/>
    </source>
</evidence>
<keyword evidence="2" id="KW-1133">Transmembrane helix</keyword>
<protein>
    <submittedName>
        <fullName evidence="3">Uncharacterized protein</fullName>
    </submittedName>
</protein>
<dbReference type="Proteomes" id="UP001159428">
    <property type="component" value="Unassembled WGS sequence"/>
</dbReference>
<keyword evidence="2" id="KW-0812">Transmembrane</keyword>
<feature type="transmembrane region" description="Helical" evidence="2">
    <location>
        <begin position="164"/>
        <end position="183"/>
    </location>
</feature>
<evidence type="ECO:0000256" key="2">
    <source>
        <dbReference type="SAM" id="Phobius"/>
    </source>
</evidence>
<feature type="transmembrane region" description="Helical" evidence="2">
    <location>
        <begin position="12"/>
        <end position="32"/>
    </location>
</feature>
<feature type="transmembrane region" description="Helical" evidence="2">
    <location>
        <begin position="105"/>
        <end position="126"/>
    </location>
</feature>
<feature type="transmembrane region" description="Helical" evidence="2">
    <location>
        <begin position="66"/>
        <end position="85"/>
    </location>
</feature>
<sequence length="347" mass="38166">MNTTGHSYLRVVLWFSFLSPMILGPFLYFWVLQYLKDDTQGSSLLEDCDGKRYKCKYICCGKEKPLIRSVTIFCCVLLLIEVIFVSVSVSESTEISRRGNLSSVFYALIVLIPEWLIICCSNCLCCADLNISSFFSRLLLIMCTSFVSYHFSWVAVGIMVNPAWGVSILLILSFFFITLFFVINETIHSDDSCFSTFFAYTPGFLGLCVVVVVPPLLVGQSFYGRETADDILKVVLLPVIGAVSWLSFKSRRTSSDTSQFIKAAKEVAEAARALAEKITVAQPDGTVVDSVIARAATATSSAAVATAAAAEAVAVALAATETENSNTKALRRRDKLSNERVPLNEMK</sequence>
<name>A0AAU9Y247_9CNID</name>
<comment type="caution">
    <text evidence="3">The sequence shown here is derived from an EMBL/GenBank/DDBJ whole genome shotgun (WGS) entry which is preliminary data.</text>
</comment>
<feature type="transmembrane region" description="Helical" evidence="2">
    <location>
        <begin position="195"/>
        <end position="219"/>
    </location>
</feature>
<feature type="region of interest" description="Disordered" evidence="1">
    <location>
        <begin position="323"/>
        <end position="347"/>
    </location>
</feature>
<feature type="transmembrane region" description="Helical" evidence="2">
    <location>
        <begin position="138"/>
        <end position="158"/>
    </location>
</feature>
<proteinExistence type="predicted"/>
<keyword evidence="2" id="KW-0472">Membrane</keyword>
<dbReference type="AlphaFoldDB" id="A0AAU9Y247"/>
<reference evidence="3 4" key="1">
    <citation type="submission" date="2022-05" db="EMBL/GenBank/DDBJ databases">
        <authorList>
            <consortium name="Genoscope - CEA"/>
            <person name="William W."/>
        </authorList>
    </citation>
    <scope>NUCLEOTIDE SEQUENCE [LARGE SCALE GENOMIC DNA]</scope>
</reference>
<gene>
    <name evidence="3" type="ORF">PMEA_00004517</name>
</gene>
<accession>A0AAU9Y247</accession>
<evidence type="ECO:0000313" key="3">
    <source>
        <dbReference type="EMBL" id="CAH3166136.1"/>
    </source>
</evidence>